<dbReference type="Proteomes" id="UP000011715">
    <property type="component" value="Unassembled WGS sequence"/>
</dbReference>
<reference evidence="5" key="1">
    <citation type="submission" date="2010-05" db="EMBL/GenBank/DDBJ databases">
        <title>The genome sequence of Magnaporthe poae strain ATCC 64411.</title>
        <authorList>
            <person name="Ma L.-J."/>
            <person name="Dead R."/>
            <person name="Young S."/>
            <person name="Zeng Q."/>
            <person name="Koehrsen M."/>
            <person name="Alvarado L."/>
            <person name="Berlin A."/>
            <person name="Chapman S.B."/>
            <person name="Chen Z."/>
            <person name="Freedman E."/>
            <person name="Gellesch M."/>
            <person name="Goldberg J."/>
            <person name="Griggs A."/>
            <person name="Gujja S."/>
            <person name="Heilman E.R."/>
            <person name="Heiman D."/>
            <person name="Hepburn T."/>
            <person name="Howarth C."/>
            <person name="Jen D."/>
            <person name="Larson L."/>
            <person name="Mehta T."/>
            <person name="Neiman D."/>
            <person name="Pearson M."/>
            <person name="Roberts A."/>
            <person name="Saif S."/>
            <person name="Shea T."/>
            <person name="Shenoy N."/>
            <person name="Sisk P."/>
            <person name="Stolte C."/>
            <person name="Sykes S."/>
            <person name="Walk T."/>
            <person name="White J."/>
            <person name="Yandava C."/>
            <person name="Haas B."/>
            <person name="Nusbaum C."/>
            <person name="Birren B."/>
        </authorList>
    </citation>
    <scope>NUCLEOTIDE SEQUENCE [LARGE SCALE GENOMIC DNA]</scope>
    <source>
        <strain evidence="5">ATCC 64411 / 73-15</strain>
    </source>
</reference>
<dbReference type="VEuPathDB" id="FungiDB:MAPG_04685"/>
<evidence type="ECO:0000313" key="4">
    <source>
        <dbReference type="EnsemblFungi" id="MAPG_04685T0"/>
    </source>
</evidence>
<dbReference type="SMART" id="SM00225">
    <property type="entry name" value="BTB"/>
    <property type="match status" value="1"/>
</dbReference>
<evidence type="ECO:0000259" key="2">
    <source>
        <dbReference type="PROSITE" id="PS50097"/>
    </source>
</evidence>
<dbReference type="OrthoDB" id="1022638at2759"/>
<dbReference type="PANTHER" id="PTHR47843">
    <property type="entry name" value="BTB DOMAIN-CONTAINING PROTEIN-RELATED"/>
    <property type="match status" value="1"/>
</dbReference>
<dbReference type="InterPro" id="IPR000210">
    <property type="entry name" value="BTB/POZ_dom"/>
</dbReference>
<organism evidence="4 5">
    <name type="scientific">Magnaporthiopsis poae (strain ATCC 64411 / 73-15)</name>
    <name type="common">Kentucky bluegrass fungus</name>
    <name type="synonym">Magnaporthe poae</name>
    <dbReference type="NCBI Taxonomy" id="644358"/>
    <lineage>
        <taxon>Eukaryota</taxon>
        <taxon>Fungi</taxon>
        <taxon>Dikarya</taxon>
        <taxon>Ascomycota</taxon>
        <taxon>Pezizomycotina</taxon>
        <taxon>Sordariomycetes</taxon>
        <taxon>Sordariomycetidae</taxon>
        <taxon>Magnaporthales</taxon>
        <taxon>Magnaporthaceae</taxon>
        <taxon>Magnaporthiopsis</taxon>
    </lineage>
</organism>
<name>A0A0C4DXE0_MAGP6</name>
<accession>A0A0C4DXE0</accession>
<dbReference type="InterPro" id="IPR011333">
    <property type="entry name" value="SKP1/BTB/POZ_sf"/>
</dbReference>
<protein>
    <recommendedName>
        <fullName evidence="2">BTB domain-containing protein</fullName>
    </recommendedName>
</protein>
<dbReference type="SUPFAM" id="SSF54695">
    <property type="entry name" value="POZ domain"/>
    <property type="match status" value="1"/>
</dbReference>
<dbReference type="Gene3D" id="3.30.710.10">
    <property type="entry name" value="Potassium Channel Kv1.1, Chain A"/>
    <property type="match status" value="1"/>
</dbReference>
<dbReference type="Pfam" id="PF00651">
    <property type="entry name" value="BTB"/>
    <property type="match status" value="1"/>
</dbReference>
<dbReference type="CDD" id="cd18186">
    <property type="entry name" value="BTB_POZ_ZBTB_KLHL-like"/>
    <property type="match status" value="1"/>
</dbReference>
<reference evidence="4" key="4">
    <citation type="journal article" date="2015" name="G3 (Bethesda)">
        <title>Genome sequences of three phytopathogenic species of the Magnaporthaceae family of fungi.</title>
        <authorList>
            <person name="Okagaki L.H."/>
            <person name="Nunes C.C."/>
            <person name="Sailsbery J."/>
            <person name="Clay B."/>
            <person name="Brown D."/>
            <person name="John T."/>
            <person name="Oh Y."/>
            <person name="Young N."/>
            <person name="Fitzgerald M."/>
            <person name="Haas B.J."/>
            <person name="Zeng Q."/>
            <person name="Young S."/>
            <person name="Adiconis X."/>
            <person name="Fan L."/>
            <person name="Levin J.Z."/>
            <person name="Mitchell T.K."/>
            <person name="Okubara P.A."/>
            <person name="Farman M.L."/>
            <person name="Kohn L.M."/>
            <person name="Birren B."/>
            <person name="Ma L.-J."/>
            <person name="Dean R.A."/>
        </authorList>
    </citation>
    <scope>NUCLEOTIDE SEQUENCE</scope>
    <source>
        <strain evidence="4">ATCC 64411 / 73-15</strain>
    </source>
</reference>
<evidence type="ECO:0000256" key="1">
    <source>
        <dbReference type="SAM" id="MobiDB-lite"/>
    </source>
</evidence>
<keyword evidence="5" id="KW-1185">Reference proteome</keyword>
<dbReference type="PANTHER" id="PTHR47843:SF5">
    <property type="entry name" value="BTB_POZ DOMAIN PROTEIN"/>
    <property type="match status" value="1"/>
</dbReference>
<reference evidence="4" key="5">
    <citation type="submission" date="2015-06" db="UniProtKB">
        <authorList>
            <consortium name="EnsemblFungi"/>
        </authorList>
    </citation>
    <scope>IDENTIFICATION</scope>
    <source>
        <strain evidence="4">ATCC 64411</strain>
    </source>
</reference>
<reference evidence="3" key="2">
    <citation type="submission" date="2010-05" db="EMBL/GenBank/DDBJ databases">
        <title>The Genome Sequence of Magnaporthe poae strain ATCC 64411.</title>
        <authorList>
            <consortium name="The Broad Institute Genome Sequencing Platform"/>
            <consortium name="Broad Institute Genome Sequencing Center for Infectious Disease"/>
            <person name="Ma L.-J."/>
            <person name="Dead R."/>
            <person name="Young S."/>
            <person name="Zeng Q."/>
            <person name="Koehrsen M."/>
            <person name="Alvarado L."/>
            <person name="Berlin A."/>
            <person name="Chapman S.B."/>
            <person name="Chen Z."/>
            <person name="Freedman E."/>
            <person name="Gellesch M."/>
            <person name="Goldberg J."/>
            <person name="Griggs A."/>
            <person name="Gujja S."/>
            <person name="Heilman E.R."/>
            <person name="Heiman D."/>
            <person name="Hepburn T."/>
            <person name="Howarth C."/>
            <person name="Jen D."/>
            <person name="Larson L."/>
            <person name="Mehta T."/>
            <person name="Neiman D."/>
            <person name="Pearson M."/>
            <person name="Roberts A."/>
            <person name="Saif S."/>
            <person name="Shea T."/>
            <person name="Shenoy N."/>
            <person name="Sisk P."/>
            <person name="Stolte C."/>
            <person name="Sykes S."/>
            <person name="Walk T."/>
            <person name="White J."/>
            <person name="Yandava C."/>
            <person name="Haas B."/>
            <person name="Nusbaum C."/>
            <person name="Birren B."/>
        </authorList>
    </citation>
    <scope>NUCLEOTIDE SEQUENCE</scope>
    <source>
        <strain evidence="3">ATCC 64411</strain>
    </source>
</reference>
<feature type="compositionally biased region" description="Basic residues" evidence="1">
    <location>
        <begin position="141"/>
        <end position="150"/>
    </location>
</feature>
<dbReference type="EMBL" id="GL876968">
    <property type="protein sequence ID" value="KLU85663.1"/>
    <property type="molecule type" value="Genomic_DNA"/>
</dbReference>
<dbReference type="EMBL" id="ADBL01001093">
    <property type="status" value="NOT_ANNOTATED_CDS"/>
    <property type="molecule type" value="Genomic_DNA"/>
</dbReference>
<gene>
    <name evidence="3" type="ORF">MAPG_04685</name>
</gene>
<dbReference type="eggNOG" id="ENOG502SQDU">
    <property type="taxonomic scope" value="Eukaryota"/>
</dbReference>
<dbReference type="STRING" id="644358.A0A0C4DXE0"/>
<evidence type="ECO:0000313" key="5">
    <source>
        <dbReference type="Proteomes" id="UP000011715"/>
    </source>
</evidence>
<sequence length="264" mass="28702">MSGLRRSNSSAIGKLFLNGKYSDLVIRCQGTDFRVHRAIVCPQCAFFDAACSGGQEEYEGVIELPEDHPDIVQKLLEFLYTEDVADPRFLESSPTSPASRSSPRLGFQLAIAGLPADEHHHQEQQGSAGHLQHQQQQHSARGQRHARSHHYSSAGGSSASASASSASAAQPSASSDDAIESLYLYMRLYAIADKYDVPGLADLAGFSHHDLCHYRPTGFGLRIGLYTVRKCVYRVGTHPELAVGVLDRVLGITDQPPDMGFLPP</sequence>
<evidence type="ECO:0000313" key="3">
    <source>
        <dbReference type="EMBL" id="KLU85663.1"/>
    </source>
</evidence>
<dbReference type="PROSITE" id="PS50097">
    <property type="entry name" value="BTB"/>
    <property type="match status" value="1"/>
</dbReference>
<feature type="domain" description="BTB" evidence="2">
    <location>
        <begin position="22"/>
        <end position="88"/>
    </location>
</feature>
<feature type="compositionally biased region" description="Low complexity" evidence="1">
    <location>
        <begin position="124"/>
        <end position="140"/>
    </location>
</feature>
<dbReference type="AlphaFoldDB" id="A0A0C4DXE0"/>
<reference evidence="3" key="3">
    <citation type="submission" date="2011-03" db="EMBL/GenBank/DDBJ databases">
        <title>Annotation of Magnaporthe poae ATCC 64411.</title>
        <authorList>
            <person name="Ma L.-J."/>
            <person name="Dead R."/>
            <person name="Young S.K."/>
            <person name="Zeng Q."/>
            <person name="Gargeya S."/>
            <person name="Fitzgerald M."/>
            <person name="Haas B."/>
            <person name="Abouelleil A."/>
            <person name="Alvarado L."/>
            <person name="Arachchi H.M."/>
            <person name="Berlin A."/>
            <person name="Brown A."/>
            <person name="Chapman S.B."/>
            <person name="Chen Z."/>
            <person name="Dunbar C."/>
            <person name="Freedman E."/>
            <person name="Gearin G."/>
            <person name="Gellesch M."/>
            <person name="Goldberg J."/>
            <person name="Griggs A."/>
            <person name="Gujja S."/>
            <person name="Heiman D."/>
            <person name="Howarth C."/>
            <person name="Larson L."/>
            <person name="Lui A."/>
            <person name="MacDonald P.J.P."/>
            <person name="Mehta T."/>
            <person name="Montmayeur A."/>
            <person name="Murphy C."/>
            <person name="Neiman D."/>
            <person name="Pearson M."/>
            <person name="Priest M."/>
            <person name="Roberts A."/>
            <person name="Saif S."/>
            <person name="Shea T."/>
            <person name="Shenoy N."/>
            <person name="Sisk P."/>
            <person name="Stolte C."/>
            <person name="Sykes S."/>
            <person name="Yandava C."/>
            <person name="Wortman J."/>
            <person name="Nusbaum C."/>
            <person name="Birren B."/>
        </authorList>
    </citation>
    <scope>NUCLEOTIDE SEQUENCE</scope>
    <source>
        <strain evidence="3">ATCC 64411</strain>
    </source>
</reference>
<feature type="compositionally biased region" description="Low complexity" evidence="1">
    <location>
        <begin position="152"/>
        <end position="172"/>
    </location>
</feature>
<dbReference type="OMA" id="HARSHHY"/>
<feature type="region of interest" description="Disordered" evidence="1">
    <location>
        <begin position="118"/>
        <end position="172"/>
    </location>
</feature>
<proteinExistence type="predicted"/>
<dbReference type="EnsemblFungi" id="MAPG_04685T0">
    <property type="protein sequence ID" value="MAPG_04685T0"/>
    <property type="gene ID" value="MAPG_04685"/>
</dbReference>